<evidence type="ECO:0000313" key="2">
    <source>
        <dbReference type="EMBL" id="MBB5820352.1"/>
    </source>
</evidence>
<dbReference type="EMBL" id="JACHMP010000001">
    <property type="protein sequence ID" value="MBB5820352.1"/>
    <property type="molecule type" value="Genomic_DNA"/>
</dbReference>
<evidence type="ECO:0000256" key="1">
    <source>
        <dbReference type="SAM" id="MobiDB-lite"/>
    </source>
</evidence>
<keyword evidence="3" id="KW-1185">Reference proteome</keyword>
<protein>
    <submittedName>
        <fullName evidence="2">Uncharacterized protein</fullName>
    </submittedName>
</protein>
<sequence length="148" mass="16264">MIGRSRTPGRHRAGLAPAAVHRRLWDGPARAEAERLTAAWPGWGVLYSLGSRRFYAIAAWPVPEPLMVESDTPEELEERMREAETSFAWPALPVPPQSRHGGTALSQAHAAVPQVTHNAARRGVGVVRDAGGRSPYPARPRRPRRSAR</sequence>
<evidence type="ECO:0000313" key="3">
    <source>
        <dbReference type="Proteomes" id="UP000540685"/>
    </source>
</evidence>
<proteinExistence type="predicted"/>
<feature type="compositionally biased region" description="Low complexity" evidence="1">
    <location>
        <begin position="121"/>
        <end position="136"/>
    </location>
</feature>
<organism evidence="2 3">
    <name type="scientific">Streptosporangium becharense</name>
    <dbReference type="NCBI Taxonomy" id="1816182"/>
    <lineage>
        <taxon>Bacteria</taxon>
        <taxon>Bacillati</taxon>
        <taxon>Actinomycetota</taxon>
        <taxon>Actinomycetes</taxon>
        <taxon>Streptosporangiales</taxon>
        <taxon>Streptosporangiaceae</taxon>
        <taxon>Streptosporangium</taxon>
    </lineage>
</organism>
<dbReference type="AlphaFoldDB" id="A0A7W9IGI5"/>
<gene>
    <name evidence="2" type="ORF">F4562_003414</name>
</gene>
<dbReference type="RefSeq" id="WP_184547479.1">
    <property type="nucleotide sequence ID" value="NZ_JACHMP010000001.1"/>
</dbReference>
<reference evidence="2 3" key="1">
    <citation type="submission" date="2020-08" db="EMBL/GenBank/DDBJ databases">
        <title>Sequencing the genomes of 1000 actinobacteria strains.</title>
        <authorList>
            <person name="Klenk H.-P."/>
        </authorList>
    </citation>
    <scope>NUCLEOTIDE SEQUENCE [LARGE SCALE GENOMIC DNA]</scope>
    <source>
        <strain evidence="2 3">DSM 46887</strain>
    </source>
</reference>
<accession>A0A7W9IGI5</accession>
<feature type="compositionally biased region" description="Basic residues" evidence="1">
    <location>
        <begin position="139"/>
        <end position="148"/>
    </location>
</feature>
<feature type="region of interest" description="Disordered" evidence="1">
    <location>
        <begin position="80"/>
        <end position="148"/>
    </location>
</feature>
<dbReference type="Proteomes" id="UP000540685">
    <property type="component" value="Unassembled WGS sequence"/>
</dbReference>
<comment type="caution">
    <text evidence="2">The sequence shown here is derived from an EMBL/GenBank/DDBJ whole genome shotgun (WGS) entry which is preliminary data.</text>
</comment>
<name>A0A7W9IGI5_9ACTN</name>